<proteinExistence type="inferred from homology"/>
<dbReference type="Pfam" id="PF01636">
    <property type="entry name" value="APH"/>
    <property type="match status" value="1"/>
</dbReference>
<dbReference type="InterPro" id="IPR050249">
    <property type="entry name" value="Pseudomonas-type_ThrB"/>
</dbReference>
<keyword evidence="3" id="KW-0808">Transferase</keyword>
<dbReference type="AlphaFoldDB" id="A0A6L5GAJ8"/>
<sequence>MTSARHWPQGRLGIDFPKFLRWYGLEVRGEPTPLTGGEDNRLARIATDKGDVVVREYARSGHAEVSAEVALLEHLAADGFPTPMPIFPESGERVALVGGNPIVVFPFVSGSVPAAMTAPLAAQCGALLARMHVSTRDWTDERIPVIDRRDILRQATASDVKLAGARFWRSETRGFLERNAEDLDLLDRLPSGPLHHDLHRRNLLVDGEEIIAVLDFDELNRGPLILDLARWFHYTALEQDDMRLPAGLAEAATSGYQSIRPLTDAELRLLPLAFDLAGIVDAAAFIMWAAPYLGLESIGECLSWKSYLANRAG</sequence>
<evidence type="ECO:0000256" key="1">
    <source>
        <dbReference type="ARBA" id="ARBA00038240"/>
    </source>
</evidence>
<evidence type="ECO:0000313" key="3">
    <source>
        <dbReference type="EMBL" id="MQM26739.1"/>
    </source>
</evidence>
<organism evidence="3 4">
    <name type="scientific">Glycomyces albidus</name>
    <dbReference type="NCBI Taxonomy" id="2656774"/>
    <lineage>
        <taxon>Bacteria</taxon>
        <taxon>Bacillati</taxon>
        <taxon>Actinomycetota</taxon>
        <taxon>Actinomycetes</taxon>
        <taxon>Glycomycetales</taxon>
        <taxon>Glycomycetaceae</taxon>
        <taxon>Glycomyces</taxon>
    </lineage>
</organism>
<reference evidence="3 4" key="1">
    <citation type="submission" date="2019-10" db="EMBL/GenBank/DDBJ databases">
        <title>Glycomyces albidus sp. nov., a novel actinomycete isolated from rhizosphere soil of wheat (Triticum aestivum L.).</title>
        <authorList>
            <person name="Qian L."/>
        </authorList>
    </citation>
    <scope>NUCLEOTIDE SEQUENCE [LARGE SCALE GENOMIC DNA]</scope>
    <source>
        <strain evidence="3 4">NEAU-7082</strain>
    </source>
</reference>
<dbReference type="GO" id="GO:0019202">
    <property type="term" value="F:amino acid kinase activity"/>
    <property type="evidence" value="ECO:0007669"/>
    <property type="project" value="TreeGrafter"/>
</dbReference>
<dbReference type="PANTHER" id="PTHR21064">
    <property type="entry name" value="AMINOGLYCOSIDE PHOSPHOTRANSFERASE DOMAIN-CONTAINING PROTEIN-RELATED"/>
    <property type="match status" value="1"/>
</dbReference>
<feature type="domain" description="Aminoglycoside phosphotransferase" evidence="2">
    <location>
        <begin position="32"/>
        <end position="262"/>
    </location>
</feature>
<dbReference type="InterPro" id="IPR002575">
    <property type="entry name" value="Aminoglycoside_PTrfase"/>
</dbReference>
<dbReference type="EMBL" id="WIAO01000016">
    <property type="protein sequence ID" value="MQM26739.1"/>
    <property type="molecule type" value="Genomic_DNA"/>
</dbReference>
<name>A0A6L5GAJ8_9ACTN</name>
<gene>
    <name evidence="3" type="ORF">GFD30_14335</name>
</gene>
<dbReference type="Gene3D" id="3.90.1200.10">
    <property type="match status" value="1"/>
</dbReference>
<dbReference type="RefSeq" id="WP_153025896.1">
    <property type="nucleotide sequence ID" value="NZ_WIAO01000016.1"/>
</dbReference>
<dbReference type="InterPro" id="IPR011009">
    <property type="entry name" value="Kinase-like_dom_sf"/>
</dbReference>
<keyword evidence="4" id="KW-1185">Reference proteome</keyword>
<evidence type="ECO:0000259" key="2">
    <source>
        <dbReference type="Pfam" id="PF01636"/>
    </source>
</evidence>
<dbReference type="Proteomes" id="UP000477750">
    <property type="component" value="Unassembled WGS sequence"/>
</dbReference>
<accession>A0A6L5GAJ8</accession>
<comment type="caution">
    <text evidence="3">The sequence shown here is derived from an EMBL/GenBank/DDBJ whole genome shotgun (WGS) entry which is preliminary data.</text>
</comment>
<dbReference type="PANTHER" id="PTHR21064:SF6">
    <property type="entry name" value="AMINOGLYCOSIDE PHOSPHOTRANSFERASE DOMAIN-CONTAINING PROTEIN"/>
    <property type="match status" value="1"/>
</dbReference>
<dbReference type="SUPFAM" id="SSF56112">
    <property type="entry name" value="Protein kinase-like (PK-like)"/>
    <property type="match status" value="1"/>
</dbReference>
<protein>
    <submittedName>
        <fullName evidence="3">Phosphotransferase</fullName>
    </submittedName>
</protein>
<comment type="similarity">
    <text evidence="1">Belongs to the pseudomonas-type ThrB family.</text>
</comment>
<evidence type="ECO:0000313" key="4">
    <source>
        <dbReference type="Proteomes" id="UP000477750"/>
    </source>
</evidence>
<dbReference type="Gene3D" id="3.30.200.20">
    <property type="entry name" value="Phosphorylase Kinase, domain 1"/>
    <property type="match status" value="1"/>
</dbReference>